<dbReference type="RefSeq" id="WP_319648805.1">
    <property type="nucleotide sequence ID" value="NZ_JBIAIO010000001.1"/>
</dbReference>
<keyword evidence="2" id="KW-1185">Reference proteome</keyword>
<organism evidence="1 2">
    <name type="scientific">Streptomyces clavifer</name>
    <dbReference type="NCBI Taxonomy" id="68188"/>
    <lineage>
        <taxon>Bacteria</taxon>
        <taxon>Bacillati</taxon>
        <taxon>Actinomycetota</taxon>
        <taxon>Actinomycetes</taxon>
        <taxon>Kitasatosporales</taxon>
        <taxon>Streptomycetaceae</taxon>
        <taxon>Streptomyces</taxon>
    </lineage>
</organism>
<proteinExistence type="predicted"/>
<comment type="caution">
    <text evidence="1">The sequence shown here is derived from an EMBL/GenBank/DDBJ whole genome shotgun (WGS) entry which is preliminary data.</text>
</comment>
<dbReference type="Proteomes" id="UP001519311">
    <property type="component" value="Unassembled WGS sequence"/>
</dbReference>
<accession>A0ABS4V1Z2</accession>
<evidence type="ECO:0000313" key="1">
    <source>
        <dbReference type="EMBL" id="MBP2357876.1"/>
    </source>
</evidence>
<evidence type="ECO:0000313" key="2">
    <source>
        <dbReference type="Proteomes" id="UP001519311"/>
    </source>
</evidence>
<gene>
    <name evidence="1" type="ORF">JOF59_000276</name>
</gene>
<name>A0ABS4V1Z2_9ACTN</name>
<reference evidence="1 2" key="1">
    <citation type="submission" date="2021-03" db="EMBL/GenBank/DDBJ databases">
        <title>Sequencing the genomes of 1000 actinobacteria strains.</title>
        <authorList>
            <person name="Klenk H.-P."/>
        </authorList>
    </citation>
    <scope>NUCLEOTIDE SEQUENCE [LARGE SCALE GENOMIC DNA]</scope>
    <source>
        <strain evidence="1 2">DSM 40843</strain>
    </source>
</reference>
<sequence>MMGLVQLNLPRPMSLRGRWAALAAVRAAWGRGDDCRAEGSLWHYDDGDGNWADLHHRGDGRAVLLGHSNEDSETFYAEGSDFFEEPETDLLAGAPEWWEPPVRGAREGELFLGFVYGFDGSTWERAEYDAEDGFRGVRLPALSDESTRASILALIEHASGPQGSLPSRESVDALIEADARIDKELLADVVPSTGWDVTAGVAAALAFRPA</sequence>
<evidence type="ECO:0008006" key="3">
    <source>
        <dbReference type="Google" id="ProtNLM"/>
    </source>
</evidence>
<protein>
    <recommendedName>
        <fullName evidence="3">Proteophosphoglycan 5</fullName>
    </recommendedName>
</protein>
<dbReference type="EMBL" id="JAGINS010000001">
    <property type="protein sequence ID" value="MBP2357876.1"/>
    <property type="molecule type" value="Genomic_DNA"/>
</dbReference>